<dbReference type="AlphaFoldDB" id="A0A239HNU5"/>
<feature type="transmembrane region" description="Helical" evidence="6">
    <location>
        <begin position="157"/>
        <end position="182"/>
    </location>
</feature>
<feature type="transmembrane region" description="Helical" evidence="6">
    <location>
        <begin position="264"/>
        <end position="283"/>
    </location>
</feature>
<evidence type="ECO:0000256" key="4">
    <source>
        <dbReference type="ARBA" id="ARBA00022989"/>
    </source>
</evidence>
<keyword evidence="2" id="KW-0813">Transport</keyword>
<comment type="subcellular location">
    <subcellularLocation>
        <location evidence="1">Membrane</location>
        <topology evidence="1">Multi-pass membrane protein</topology>
    </subcellularLocation>
</comment>
<feature type="domain" description="Major facilitator superfamily (MFS) profile" evidence="7">
    <location>
        <begin position="31"/>
        <end position="517"/>
    </location>
</feature>
<feature type="transmembrane region" description="Helical" evidence="6">
    <location>
        <begin position="194"/>
        <end position="216"/>
    </location>
</feature>
<dbReference type="InterPro" id="IPR020846">
    <property type="entry name" value="MFS_dom"/>
</dbReference>
<dbReference type="RefSeq" id="WP_089215772.1">
    <property type="nucleotide sequence ID" value="NZ_FZPA01000006.1"/>
</dbReference>
<evidence type="ECO:0000256" key="5">
    <source>
        <dbReference type="ARBA" id="ARBA00023136"/>
    </source>
</evidence>
<sequence length="536" mass="56098">MADREFAAAPGSETPGAPVAATRATPYAWYALGILFLVYVLNFIDRQIITILAPDLKRDLGLDDADIGFLYGTAFAVFYALFGVPLGRLADAWHRIRLLTVGLSVWSAMTALSGLATGKLQLSAARMGVGVGEATAGPAAYSLISDLFPKHMRATALAIYSAGLYFGGGISLMIGGFIVQGWNRTWPGGGPFGLVGWQAAFMAVGIPGLLLAAWVATLKEPVRGLVDGVPTKPSPTPFKGFFEELYAIIPPFTLLAAMSRGGRALAINLAVAALLALGALAMIRVTGAALQWWCIAFGYYAVFSWASSLRSRDAPAFHLIWGSRAFITTILGYGTVAFMSYASSAFAPVYALEMLGEDPATVGFWVGGMGALAGFLGVILGGRMSDWLRQRSEAGRLLVVMFGLLAPIVPIVIAFTTKPEPGSADFIRFTAFASLAGLLASSALGAAAATTQDLVLPRMRGTATATFFLSTTLVGLALGPYMAGQVSAMTHSLSTGVLSTLAIVPFGLAMLVIAYRRVPAAAANVVERARAAGEAI</sequence>
<dbReference type="PROSITE" id="PS50850">
    <property type="entry name" value="MFS"/>
    <property type="match status" value="1"/>
</dbReference>
<organism evidence="8 9">
    <name type="scientific">Sphingopyxis indica</name>
    <dbReference type="NCBI Taxonomy" id="436663"/>
    <lineage>
        <taxon>Bacteria</taxon>
        <taxon>Pseudomonadati</taxon>
        <taxon>Pseudomonadota</taxon>
        <taxon>Alphaproteobacteria</taxon>
        <taxon>Sphingomonadales</taxon>
        <taxon>Sphingomonadaceae</taxon>
        <taxon>Sphingopyxis</taxon>
    </lineage>
</organism>
<keyword evidence="3 6" id="KW-0812">Transmembrane</keyword>
<protein>
    <submittedName>
        <fullName evidence="8">Major Facilitator Superfamily protein</fullName>
    </submittedName>
</protein>
<feature type="transmembrane region" description="Helical" evidence="6">
    <location>
        <begin position="461"/>
        <end position="483"/>
    </location>
</feature>
<feature type="transmembrane region" description="Helical" evidence="6">
    <location>
        <begin position="65"/>
        <end position="84"/>
    </location>
</feature>
<accession>A0A239HNU5</accession>
<feature type="transmembrane region" description="Helical" evidence="6">
    <location>
        <begin position="495"/>
        <end position="515"/>
    </location>
</feature>
<dbReference type="InterPro" id="IPR036259">
    <property type="entry name" value="MFS_trans_sf"/>
</dbReference>
<feature type="transmembrane region" description="Helical" evidence="6">
    <location>
        <begin position="362"/>
        <end position="382"/>
    </location>
</feature>
<dbReference type="InterPro" id="IPR011701">
    <property type="entry name" value="MFS"/>
</dbReference>
<dbReference type="CDD" id="cd17328">
    <property type="entry name" value="MFS_spinster_like"/>
    <property type="match status" value="1"/>
</dbReference>
<name>A0A239HNU5_9SPHN</name>
<keyword evidence="9" id="KW-1185">Reference proteome</keyword>
<feature type="transmembrane region" description="Helical" evidence="6">
    <location>
        <begin position="289"/>
        <end position="309"/>
    </location>
</feature>
<evidence type="ECO:0000256" key="1">
    <source>
        <dbReference type="ARBA" id="ARBA00004141"/>
    </source>
</evidence>
<dbReference type="Gene3D" id="1.20.1250.20">
    <property type="entry name" value="MFS general substrate transporter like domains"/>
    <property type="match status" value="2"/>
</dbReference>
<dbReference type="SUPFAM" id="SSF103473">
    <property type="entry name" value="MFS general substrate transporter"/>
    <property type="match status" value="1"/>
</dbReference>
<feature type="transmembrane region" description="Helical" evidence="6">
    <location>
        <begin position="427"/>
        <end position="449"/>
    </location>
</feature>
<dbReference type="Pfam" id="PF07690">
    <property type="entry name" value="MFS_1"/>
    <property type="match status" value="1"/>
</dbReference>
<feature type="transmembrane region" description="Helical" evidence="6">
    <location>
        <begin position="394"/>
        <end position="415"/>
    </location>
</feature>
<feature type="transmembrane region" description="Helical" evidence="6">
    <location>
        <begin position="27"/>
        <end position="44"/>
    </location>
</feature>
<keyword evidence="5 6" id="KW-0472">Membrane</keyword>
<dbReference type="EMBL" id="FZPA01000006">
    <property type="protein sequence ID" value="SNS82841.1"/>
    <property type="molecule type" value="Genomic_DNA"/>
</dbReference>
<dbReference type="PANTHER" id="PTHR23505">
    <property type="entry name" value="SPINSTER"/>
    <property type="match status" value="1"/>
</dbReference>
<feature type="transmembrane region" description="Helical" evidence="6">
    <location>
        <begin position="321"/>
        <end position="342"/>
    </location>
</feature>
<feature type="transmembrane region" description="Helical" evidence="6">
    <location>
        <begin position="96"/>
        <end position="117"/>
    </location>
</feature>
<keyword evidence="4 6" id="KW-1133">Transmembrane helix</keyword>
<dbReference type="InterPro" id="IPR044770">
    <property type="entry name" value="MFS_spinster-like"/>
</dbReference>
<dbReference type="Proteomes" id="UP000198339">
    <property type="component" value="Unassembled WGS sequence"/>
</dbReference>
<evidence type="ECO:0000256" key="6">
    <source>
        <dbReference type="SAM" id="Phobius"/>
    </source>
</evidence>
<dbReference type="OrthoDB" id="7400989at2"/>
<dbReference type="PANTHER" id="PTHR23505:SF79">
    <property type="entry name" value="PROTEIN SPINSTER"/>
    <property type="match status" value="1"/>
</dbReference>
<dbReference type="GO" id="GO:0016020">
    <property type="term" value="C:membrane"/>
    <property type="evidence" value="ECO:0007669"/>
    <property type="project" value="UniProtKB-SubCell"/>
</dbReference>
<evidence type="ECO:0000313" key="8">
    <source>
        <dbReference type="EMBL" id="SNS82841.1"/>
    </source>
</evidence>
<proteinExistence type="predicted"/>
<evidence type="ECO:0000313" key="9">
    <source>
        <dbReference type="Proteomes" id="UP000198339"/>
    </source>
</evidence>
<gene>
    <name evidence="8" type="ORF">SAMN06295955_10635</name>
</gene>
<reference evidence="8 9" key="1">
    <citation type="submission" date="2017-06" db="EMBL/GenBank/DDBJ databases">
        <authorList>
            <person name="Kim H.J."/>
            <person name="Triplett B.A."/>
        </authorList>
    </citation>
    <scope>NUCLEOTIDE SEQUENCE [LARGE SCALE GENOMIC DNA]</scope>
    <source>
        <strain evidence="8 9">DS15</strain>
    </source>
</reference>
<evidence type="ECO:0000256" key="2">
    <source>
        <dbReference type="ARBA" id="ARBA00022448"/>
    </source>
</evidence>
<dbReference type="GO" id="GO:0022857">
    <property type="term" value="F:transmembrane transporter activity"/>
    <property type="evidence" value="ECO:0007669"/>
    <property type="project" value="InterPro"/>
</dbReference>
<evidence type="ECO:0000256" key="3">
    <source>
        <dbReference type="ARBA" id="ARBA00022692"/>
    </source>
</evidence>
<evidence type="ECO:0000259" key="7">
    <source>
        <dbReference type="PROSITE" id="PS50850"/>
    </source>
</evidence>